<gene>
    <name evidence="3" type="ORF">WH96_03560</name>
</gene>
<dbReference type="InterPro" id="IPR000192">
    <property type="entry name" value="Aminotrans_V_dom"/>
</dbReference>
<organism evidence="3 4">
    <name type="scientific">Kiloniella spongiae</name>
    <dbReference type="NCBI Taxonomy" id="1489064"/>
    <lineage>
        <taxon>Bacteria</taxon>
        <taxon>Pseudomonadati</taxon>
        <taxon>Pseudomonadota</taxon>
        <taxon>Alphaproteobacteria</taxon>
        <taxon>Rhodospirillales</taxon>
        <taxon>Kiloniellaceae</taxon>
        <taxon>Kiloniella</taxon>
    </lineage>
</organism>
<proteinExistence type="predicted"/>
<evidence type="ECO:0000256" key="1">
    <source>
        <dbReference type="ARBA" id="ARBA00022898"/>
    </source>
</evidence>
<dbReference type="PANTHER" id="PTHR43586:SF21">
    <property type="entry name" value="PYRIDOXAL PHOSPHATE (PLP)-DEPENDENT ASPARTATE AMINOTRANSFERASE SUPERFAMILY"/>
    <property type="match status" value="1"/>
</dbReference>
<evidence type="ECO:0000259" key="2">
    <source>
        <dbReference type="Pfam" id="PF00266"/>
    </source>
</evidence>
<dbReference type="Gene3D" id="3.90.1150.10">
    <property type="entry name" value="Aspartate Aminotransferase, domain 1"/>
    <property type="match status" value="1"/>
</dbReference>
<dbReference type="PATRIC" id="fig|1489064.4.peg.1649"/>
<dbReference type="InterPro" id="IPR015424">
    <property type="entry name" value="PyrdxlP-dep_Trfase"/>
</dbReference>
<feature type="domain" description="Aminotransferase class V" evidence="2">
    <location>
        <begin position="26"/>
        <end position="236"/>
    </location>
</feature>
<comment type="caution">
    <text evidence="3">The sequence shown here is derived from an EMBL/GenBank/DDBJ whole genome shotgun (WGS) entry which is preliminary data.</text>
</comment>
<dbReference type="RefSeq" id="WP_047762685.1">
    <property type="nucleotide sequence ID" value="NZ_LAQL01000002.1"/>
</dbReference>
<dbReference type="PANTHER" id="PTHR43586">
    <property type="entry name" value="CYSTEINE DESULFURASE"/>
    <property type="match status" value="1"/>
</dbReference>
<dbReference type="OrthoDB" id="7592443at2"/>
<evidence type="ECO:0000313" key="4">
    <source>
        <dbReference type="Proteomes" id="UP000035444"/>
    </source>
</evidence>
<dbReference type="Gene3D" id="3.40.640.10">
    <property type="entry name" value="Type I PLP-dependent aspartate aminotransferase-like (Major domain)"/>
    <property type="match status" value="1"/>
</dbReference>
<name>A0A0H2MJH4_9PROT</name>
<accession>A0A0H2MJH4</accession>
<dbReference type="InterPro" id="IPR015422">
    <property type="entry name" value="PyrdxlP-dep_Trfase_small"/>
</dbReference>
<reference evidence="3 4" key="1">
    <citation type="submission" date="2015-03" db="EMBL/GenBank/DDBJ databases">
        <title>Genome Sequence of Kiloniella spongiae MEBiC09566, isolated from a marine sponge.</title>
        <authorList>
            <person name="Shao Z."/>
            <person name="Wang L."/>
            <person name="Li X."/>
        </authorList>
    </citation>
    <scope>NUCLEOTIDE SEQUENCE [LARGE SCALE GENOMIC DNA]</scope>
    <source>
        <strain evidence="3 4">MEBiC09566</strain>
    </source>
</reference>
<evidence type="ECO:0000313" key="3">
    <source>
        <dbReference type="EMBL" id="KLN62563.1"/>
    </source>
</evidence>
<protein>
    <submittedName>
        <fullName evidence="3">NifS</fullName>
    </submittedName>
</protein>
<dbReference type="STRING" id="1489064.WH96_03560"/>
<dbReference type="Proteomes" id="UP000035444">
    <property type="component" value="Unassembled WGS sequence"/>
</dbReference>
<keyword evidence="1" id="KW-0663">Pyridoxal phosphate</keyword>
<sequence>MTTLDLDFVRSQFPAFKEASLQDWSFFENAGGSYACHQVIDRLNSYYRETKLQPYHPFPASEAAGREMDQALINLAAYLNVSESEIDLGPSTSQNTYVLAQAFRATMQEGDEIIVTNQDHEANSGVWRKLSDTGIIVREWRVDPETGYLNLSDLDNLLNDKTRLVTFPHCSNIIAYVNPVAEISARAHAIGAKVVVDGVSYAGHGFPDVSALGADVYLFSLYKTYGPHQGLMVIRQETRDMLAYQGHFFNKDLAHKRFVPAGPDHAQVAASSGITEYFDTVHAHHFGQQTSSVKRGQDVHDLFQAQEQALMVPLLEYIRGRNDLRLLGPDKPEDRAPTISLIIKQNGITKRNGRSVAEDLSQHGIMAAGGHFYSYRLFEGMNLDPESGALRVSFVHYTSPDDIQKLLKALDQVL</sequence>
<dbReference type="EMBL" id="LAQL01000002">
    <property type="protein sequence ID" value="KLN62563.1"/>
    <property type="molecule type" value="Genomic_DNA"/>
</dbReference>
<keyword evidence="4" id="KW-1185">Reference proteome</keyword>
<feature type="domain" description="Aminotransferase class V" evidence="2">
    <location>
        <begin position="304"/>
        <end position="406"/>
    </location>
</feature>
<dbReference type="AlphaFoldDB" id="A0A0H2MJH4"/>
<dbReference type="InterPro" id="IPR015421">
    <property type="entry name" value="PyrdxlP-dep_Trfase_major"/>
</dbReference>
<dbReference type="SUPFAM" id="SSF53383">
    <property type="entry name" value="PLP-dependent transferases"/>
    <property type="match status" value="1"/>
</dbReference>
<dbReference type="Pfam" id="PF00266">
    <property type="entry name" value="Aminotran_5"/>
    <property type="match status" value="2"/>
</dbReference>